<organism evidence="2 3">
    <name type="scientific">Dokdonia donghaensis DSW-1</name>
    <dbReference type="NCBI Taxonomy" id="1300343"/>
    <lineage>
        <taxon>Bacteria</taxon>
        <taxon>Pseudomonadati</taxon>
        <taxon>Bacteroidota</taxon>
        <taxon>Flavobacteriia</taxon>
        <taxon>Flavobacteriales</taxon>
        <taxon>Flavobacteriaceae</taxon>
        <taxon>Dokdonia</taxon>
    </lineage>
</organism>
<gene>
    <name evidence="2" type="ORF">NV36_12280</name>
</gene>
<dbReference type="Proteomes" id="UP000030140">
    <property type="component" value="Unassembled WGS sequence"/>
</dbReference>
<evidence type="ECO:0000313" key="3">
    <source>
        <dbReference type="Proteomes" id="UP000030140"/>
    </source>
</evidence>
<reference evidence="2 3" key="1">
    <citation type="submission" date="2014-10" db="EMBL/GenBank/DDBJ databases">
        <title>Draft genome sequence of the proteorhodopsin-containing marine bacterium Dokdonia donghaensis.</title>
        <authorList>
            <person name="Gomez-Consarnau L."/>
            <person name="Gonzalez J.M."/>
            <person name="Riedel T."/>
            <person name="Jaenicke S."/>
            <person name="Wagner-Doebler I."/>
            <person name="Fuhrman J.A."/>
        </authorList>
    </citation>
    <scope>NUCLEOTIDE SEQUENCE [LARGE SCALE GENOMIC DNA]</scope>
    <source>
        <strain evidence="2 3">DSW-1</strain>
    </source>
</reference>
<protein>
    <recommendedName>
        <fullName evidence="1">SnoaL-like domain-containing protein</fullName>
    </recommendedName>
</protein>
<feature type="domain" description="SnoaL-like" evidence="1">
    <location>
        <begin position="2"/>
        <end position="105"/>
    </location>
</feature>
<dbReference type="Gene3D" id="3.10.450.50">
    <property type="match status" value="1"/>
</dbReference>
<comment type="caution">
    <text evidence="2">The sequence shown here is derived from an EMBL/GenBank/DDBJ whole genome shotgun (WGS) entry which is preliminary data.</text>
</comment>
<dbReference type="InterPro" id="IPR037401">
    <property type="entry name" value="SnoaL-like"/>
</dbReference>
<dbReference type="Pfam" id="PF12680">
    <property type="entry name" value="SnoaL_2"/>
    <property type="match status" value="1"/>
</dbReference>
<dbReference type="EMBL" id="JSAQ01000001">
    <property type="protein sequence ID" value="KGO08057.1"/>
    <property type="molecule type" value="Genomic_DNA"/>
</dbReference>
<proteinExistence type="predicted"/>
<evidence type="ECO:0000313" key="2">
    <source>
        <dbReference type="EMBL" id="KGO08057.1"/>
    </source>
</evidence>
<dbReference type="OrthoDB" id="9182871at2"/>
<dbReference type="AlphaFoldDB" id="A0A0A2GXU4"/>
<dbReference type="InterPro" id="IPR032710">
    <property type="entry name" value="NTF2-like_dom_sf"/>
</dbReference>
<sequence length="125" mass="14304">MAAMGKGDMEAMKSLMHEDMVWQNAGDSSLPWIGPWEGKKAILEDFFPVFGKNFVTKKWETTDAFASGDTAAYFGQMIGLLTNSNKETQEFTYALRVKVKDDKIILWNWFEDSYEVSKVYHATKN</sequence>
<name>A0A0A2GXU4_9FLAO</name>
<accession>A0A0A2GXU4</accession>
<dbReference type="SUPFAM" id="SSF54427">
    <property type="entry name" value="NTF2-like"/>
    <property type="match status" value="1"/>
</dbReference>
<keyword evidence="3" id="KW-1185">Reference proteome</keyword>
<evidence type="ECO:0000259" key="1">
    <source>
        <dbReference type="Pfam" id="PF12680"/>
    </source>
</evidence>